<gene>
    <name evidence="2" type="ORF">BST37_19850</name>
</gene>
<sequence length="86" mass="9644">MSMDLTLTITRKGQTTLPVAVRRRLGLADSGGVLRARLNEETGELIITKPPSVSELSERISRHIKPGTRPLLDVNDFYQSQRESRL</sequence>
<dbReference type="Gene3D" id="2.10.260.10">
    <property type="match status" value="1"/>
</dbReference>
<dbReference type="InterPro" id="IPR037914">
    <property type="entry name" value="SpoVT-AbrB_sf"/>
</dbReference>
<dbReference type="Proteomes" id="UP000192374">
    <property type="component" value="Unassembled WGS sequence"/>
</dbReference>
<evidence type="ECO:0000259" key="1">
    <source>
        <dbReference type="SMART" id="SM00966"/>
    </source>
</evidence>
<evidence type="ECO:0000313" key="2">
    <source>
        <dbReference type="EMBL" id="ORB11348.1"/>
    </source>
</evidence>
<dbReference type="SMART" id="SM00966">
    <property type="entry name" value="SpoVT_AbrB"/>
    <property type="match status" value="1"/>
</dbReference>
<dbReference type="InterPro" id="IPR007159">
    <property type="entry name" value="SpoVT-AbrB_dom"/>
</dbReference>
<organism evidence="2 3">
    <name type="scientific">Mycobacterium noviomagense</name>
    <dbReference type="NCBI Taxonomy" id="459858"/>
    <lineage>
        <taxon>Bacteria</taxon>
        <taxon>Bacillati</taxon>
        <taxon>Actinomycetota</taxon>
        <taxon>Actinomycetes</taxon>
        <taxon>Mycobacteriales</taxon>
        <taxon>Mycobacteriaceae</taxon>
        <taxon>Mycobacterium</taxon>
    </lineage>
</organism>
<evidence type="ECO:0000313" key="3">
    <source>
        <dbReference type="Proteomes" id="UP000192374"/>
    </source>
</evidence>
<comment type="caution">
    <text evidence="2">The sequence shown here is derived from an EMBL/GenBank/DDBJ whole genome shotgun (WGS) entry which is preliminary data.</text>
</comment>
<proteinExistence type="predicted"/>
<keyword evidence="3" id="KW-1185">Reference proteome</keyword>
<reference evidence="2 3" key="1">
    <citation type="submission" date="2017-02" db="EMBL/GenBank/DDBJ databases">
        <title>The new phylogeny of genus Mycobacterium.</title>
        <authorList>
            <person name="Tortoli E."/>
            <person name="Trovato A."/>
            <person name="Cirillo D.M."/>
        </authorList>
    </citation>
    <scope>NUCLEOTIDE SEQUENCE [LARGE SCALE GENOMIC DNA]</scope>
    <source>
        <strain evidence="2 3">DSM 45145</strain>
    </source>
</reference>
<protein>
    <recommendedName>
        <fullName evidence="1">SpoVT-AbrB domain-containing protein</fullName>
    </recommendedName>
</protein>
<dbReference type="EMBL" id="MVIC01000053">
    <property type="protein sequence ID" value="ORB11348.1"/>
    <property type="molecule type" value="Genomic_DNA"/>
</dbReference>
<name>A0ABX3T2M1_9MYCO</name>
<dbReference type="SUPFAM" id="SSF89447">
    <property type="entry name" value="AbrB/MazE/MraZ-like"/>
    <property type="match status" value="1"/>
</dbReference>
<accession>A0ABX3T2M1</accession>
<feature type="domain" description="SpoVT-AbrB" evidence="1">
    <location>
        <begin position="7"/>
        <end position="55"/>
    </location>
</feature>